<feature type="domain" description="Glycosyltransferase 2-like" evidence="1">
    <location>
        <begin position="10"/>
        <end position="94"/>
    </location>
</feature>
<evidence type="ECO:0000313" key="2">
    <source>
        <dbReference type="EMBL" id="GAI85319.1"/>
    </source>
</evidence>
<dbReference type="PANTHER" id="PTHR22916">
    <property type="entry name" value="GLYCOSYLTRANSFERASE"/>
    <property type="match status" value="1"/>
</dbReference>
<sequence>MYMTKELVHILMVTYNHEKYIAKSIESVLMQKTTFDYKLMIGEDCSTDGTREIVKQYANNYPDKITAFLNKKNFGIKKNAAQMYKACIAKYTAILYYKQVRANY</sequence>
<accession>X1TZ34</accession>
<dbReference type="SUPFAM" id="SSF53448">
    <property type="entry name" value="Nucleotide-diphospho-sugar transferases"/>
    <property type="match status" value="1"/>
</dbReference>
<organism evidence="2">
    <name type="scientific">marine sediment metagenome</name>
    <dbReference type="NCBI Taxonomy" id="412755"/>
    <lineage>
        <taxon>unclassified sequences</taxon>
        <taxon>metagenomes</taxon>
        <taxon>ecological metagenomes</taxon>
    </lineage>
</organism>
<name>X1TZ34_9ZZZZ</name>
<protein>
    <recommendedName>
        <fullName evidence="1">Glycosyltransferase 2-like domain-containing protein</fullName>
    </recommendedName>
</protein>
<dbReference type="InterPro" id="IPR029044">
    <property type="entry name" value="Nucleotide-diphossugar_trans"/>
</dbReference>
<dbReference type="AlphaFoldDB" id="X1TZ34"/>
<gene>
    <name evidence="2" type="ORF">S12H4_14983</name>
</gene>
<dbReference type="Pfam" id="PF00535">
    <property type="entry name" value="Glycos_transf_2"/>
    <property type="match status" value="1"/>
</dbReference>
<proteinExistence type="predicted"/>
<dbReference type="EMBL" id="BARW01007169">
    <property type="protein sequence ID" value="GAI85319.1"/>
    <property type="molecule type" value="Genomic_DNA"/>
</dbReference>
<comment type="caution">
    <text evidence="2">The sequence shown here is derived from an EMBL/GenBank/DDBJ whole genome shotgun (WGS) entry which is preliminary data.</text>
</comment>
<dbReference type="Gene3D" id="3.90.550.10">
    <property type="entry name" value="Spore Coat Polysaccharide Biosynthesis Protein SpsA, Chain A"/>
    <property type="match status" value="1"/>
</dbReference>
<reference evidence="2" key="1">
    <citation type="journal article" date="2014" name="Front. Microbiol.">
        <title>High frequency of phylogenetically diverse reductive dehalogenase-homologous genes in deep subseafloor sedimentary metagenomes.</title>
        <authorList>
            <person name="Kawai M."/>
            <person name="Futagami T."/>
            <person name="Toyoda A."/>
            <person name="Takaki Y."/>
            <person name="Nishi S."/>
            <person name="Hori S."/>
            <person name="Arai W."/>
            <person name="Tsubouchi T."/>
            <person name="Morono Y."/>
            <person name="Uchiyama I."/>
            <person name="Ito T."/>
            <person name="Fujiyama A."/>
            <person name="Inagaki F."/>
            <person name="Takami H."/>
        </authorList>
    </citation>
    <scope>NUCLEOTIDE SEQUENCE</scope>
    <source>
        <strain evidence="2">Expedition CK06-06</strain>
    </source>
</reference>
<evidence type="ECO:0000259" key="1">
    <source>
        <dbReference type="Pfam" id="PF00535"/>
    </source>
</evidence>
<dbReference type="InterPro" id="IPR001173">
    <property type="entry name" value="Glyco_trans_2-like"/>
</dbReference>